<gene>
    <name evidence="2" type="ORF">CBW42_08445</name>
</gene>
<dbReference type="InterPro" id="IPR026870">
    <property type="entry name" value="Zinc_ribbon_dom"/>
</dbReference>
<accession>A0A252F3R5</accession>
<dbReference type="Proteomes" id="UP000194903">
    <property type="component" value="Unassembled WGS sequence"/>
</dbReference>
<feature type="domain" description="Zinc-ribbon" evidence="1">
    <location>
        <begin position="113"/>
        <end position="134"/>
    </location>
</feature>
<dbReference type="EMBL" id="NHOC01000006">
    <property type="protein sequence ID" value="OUM20331.1"/>
    <property type="molecule type" value="Genomic_DNA"/>
</dbReference>
<sequence length="134" mass="14661">MDKKVNSFLEKARVSAELFANRTGRVATQAASTAGKTASNVVEATRLNLRIFDLNTEIEILYKEIGKMVYAVHSGTTGNQDEMQIKLELIDEKLDKIAAIREKLSQVKSTVTCPNCGRECGPDDTFCSSCGAQL</sequence>
<keyword evidence="3" id="KW-1185">Reference proteome</keyword>
<comment type="caution">
    <text evidence="2">The sequence shown here is derived from an EMBL/GenBank/DDBJ whole genome shotgun (WGS) entry which is preliminary data.</text>
</comment>
<dbReference type="Pfam" id="PF13240">
    <property type="entry name" value="Zn_Ribbon_1"/>
    <property type="match status" value="1"/>
</dbReference>
<evidence type="ECO:0000313" key="2">
    <source>
        <dbReference type="EMBL" id="OUM20331.1"/>
    </source>
</evidence>
<name>A0A252F3R5_9FIRM</name>
<reference evidence="2 3" key="1">
    <citation type="submission" date="2017-05" db="EMBL/GenBank/DDBJ databases">
        <title>Butyricicoccus porcorum sp. nov. a butyrate-producing bacterium from the swine intestinal tract.</title>
        <authorList>
            <person name="Trachsel J."/>
            <person name="Humphrey S."/>
            <person name="Allen H.K."/>
        </authorList>
    </citation>
    <scope>NUCLEOTIDE SEQUENCE [LARGE SCALE GENOMIC DNA]</scope>
    <source>
        <strain evidence="2">BB10</strain>
    </source>
</reference>
<proteinExistence type="predicted"/>
<dbReference type="RefSeq" id="WP_087019942.1">
    <property type="nucleotide sequence ID" value="NZ_CP178353.1"/>
</dbReference>
<evidence type="ECO:0000259" key="1">
    <source>
        <dbReference type="Pfam" id="PF13240"/>
    </source>
</evidence>
<evidence type="ECO:0000313" key="3">
    <source>
        <dbReference type="Proteomes" id="UP000194903"/>
    </source>
</evidence>
<organism evidence="2 3">
    <name type="scientific">Butyricicoccus porcorum</name>
    <dbReference type="NCBI Taxonomy" id="1945634"/>
    <lineage>
        <taxon>Bacteria</taxon>
        <taxon>Bacillati</taxon>
        <taxon>Bacillota</taxon>
        <taxon>Clostridia</taxon>
        <taxon>Eubacteriales</taxon>
        <taxon>Butyricicoccaceae</taxon>
        <taxon>Butyricicoccus</taxon>
    </lineage>
</organism>
<dbReference type="AlphaFoldDB" id="A0A252F3R5"/>
<protein>
    <recommendedName>
        <fullName evidence="1">Zinc-ribbon domain-containing protein</fullName>
    </recommendedName>
</protein>